<dbReference type="PROSITE" id="PS50071">
    <property type="entry name" value="HOMEOBOX_2"/>
    <property type="match status" value="1"/>
</dbReference>
<evidence type="ECO:0000256" key="3">
    <source>
        <dbReference type="ARBA" id="ARBA00023155"/>
    </source>
</evidence>
<feature type="region of interest" description="Disordered" evidence="7">
    <location>
        <begin position="1"/>
        <end position="35"/>
    </location>
</feature>
<dbReference type="GO" id="GO:0000977">
    <property type="term" value="F:RNA polymerase II transcription regulatory region sequence-specific DNA binding"/>
    <property type="evidence" value="ECO:0007669"/>
    <property type="project" value="TreeGrafter"/>
</dbReference>
<keyword evidence="10" id="KW-1185">Reference proteome</keyword>
<keyword evidence="4 5" id="KW-0539">Nucleus</keyword>
<dbReference type="PANTHER" id="PTHR46123">
    <property type="entry name" value="MIX-TYPE HOMEOBOX GENE 1-RELATED"/>
    <property type="match status" value="1"/>
</dbReference>
<dbReference type="SUPFAM" id="SSF46689">
    <property type="entry name" value="Homeodomain-like"/>
    <property type="match status" value="1"/>
</dbReference>
<protein>
    <submittedName>
        <fullName evidence="9">Retinal homeobox protein Rx2</fullName>
    </submittedName>
</protein>
<feature type="DNA-binding region" description="Homeobox" evidence="5">
    <location>
        <begin position="21"/>
        <end position="80"/>
    </location>
</feature>
<dbReference type="AlphaFoldDB" id="A0A2B4SMA4"/>
<dbReference type="SMART" id="SM00389">
    <property type="entry name" value="HOX"/>
    <property type="match status" value="1"/>
</dbReference>
<proteinExistence type="predicted"/>
<evidence type="ECO:0000313" key="10">
    <source>
        <dbReference type="Proteomes" id="UP000225706"/>
    </source>
</evidence>
<feature type="compositionally biased region" description="Polar residues" evidence="7">
    <location>
        <begin position="198"/>
        <end position="210"/>
    </location>
</feature>
<dbReference type="InterPro" id="IPR009057">
    <property type="entry name" value="Homeodomain-like_sf"/>
</dbReference>
<dbReference type="PROSITE" id="PS00027">
    <property type="entry name" value="HOMEOBOX_1"/>
    <property type="match status" value="1"/>
</dbReference>
<dbReference type="InterPro" id="IPR001356">
    <property type="entry name" value="HD"/>
</dbReference>
<dbReference type="InterPro" id="IPR017970">
    <property type="entry name" value="Homeobox_CS"/>
</dbReference>
<evidence type="ECO:0000313" key="9">
    <source>
        <dbReference type="EMBL" id="PFX29637.1"/>
    </source>
</evidence>
<dbReference type="CDD" id="cd00086">
    <property type="entry name" value="homeodomain"/>
    <property type="match status" value="1"/>
</dbReference>
<evidence type="ECO:0000256" key="1">
    <source>
        <dbReference type="ARBA" id="ARBA00004123"/>
    </source>
</evidence>
<dbReference type="GO" id="GO:0005634">
    <property type="term" value="C:nucleus"/>
    <property type="evidence" value="ECO:0007669"/>
    <property type="project" value="UniProtKB-SubCell"/>
</dbReference>
<dbReference type="PANTHER" id="PTHR46123:SF3">
    <property type="entry name" value="DOUBLE HOMEOBOX PROTEIN 1-RELATED"/>
    <property type="match status" value="1"/>
</dbReference>
<keyword evidence="2 5" id="KW-0238">DNA-binding</keyword>
<dbReference type="OrthoDB" id="6159439at2759"/>
<reference evidence="10" key="1">
    <citation type="journal article" date="2017" name="bioRxiv">
        <title>Comparative analysis of the genomes of Stylophora pistillata and Acropora digitifera provides evidence for extensive differences between species of corals.</title>
        <authorList>
            <person name="Voolstra C.R."/>
            <person name="Li Y."/>
            <person name="Liew Y.J."/>
            <person name="Baumgarten S."/>
            <person name="Zoccola D."/>
            <person name="Flot J.-F."/>
            <person name="Tambutte S."/>
            <person name="Allemand D."/>
            <person name="Aranda M."/>
        </authorList>
    </citation>
    <scope>NUCLEOTIDE SEQUENCE [LARGE SCALE GENOMIC DNA]</scope>
</reference>
<dbReference type="InterPro" id="IPR051306">
    <property type="entry name" value="Homeobox_regulator"/>
</dbReference>
<evidence type="ECO:0000256" key="5">
    <source>
        <dbReference type="PROSITE-ProRule" id="PRU00108"/>
    </source>
</evidence>
<feature type="region of interest" description="Disordered" evidence="7">
    <location>
        <begin position="184"/>
        <end position="221"/>
    </location>
</feature>
<dbReference type="Gene3D" id="1.10.10.60">
    <property type="entry name" value="Homeodomain-like"/>
    <property type="match status" value="1"/>
</dbReference>
<sequence>MNSRKACKRPPSENEYDQLRKRRRRTAFTDEQLNRMEDAFQEERFPGIHLREKLAQELNIGEDRIKVWFQNRRSRWRRHEIKSKPASPLSDSTNRQVSSPFVSPAMFQPSPASFPPWSPIFSPFLSSSSALFPTNGLATPNMFPRLTSFPHVANPTAFHRNTSSPCAASQTVLVSVMLNPRVSASVSPSFSSDSSLSDNLKTQNQASCSRLGQRRGSALTG</sequence>
<accession>A0A2B4SMA4</accession>
<feature type="compositionally biased region" description="Low complexity" evidence="7">
    <location>
        <begin position="184"/>
        <end position="197"/>
    </location>
</feature>
<evidence type="ECO:0000256" key="6">
    <source>
        <dbReference type="RuleBase" id="RU000682"/>
    </source>
</evidence>
<name>A0A2B4SMA4_STYPI</name>
<dbReference type="EMBL" id="LSMT01000062">
    <property type="protein sequence ID" value="PFX29637.1"/>
    <property type="molecule type" value="Genomic_DNA"/>
</dbReference>
<evidence type="ECO:0000256" key="4">
    <source>
        <dbReference type="ARBA" id="ARBA00023242"/>
    </source>
</evidence>
<dbReference type="Pfam" id="PF00046">
    <property type="entry name" value="Homeodomain"/>
    <property type="match status" value="1"/>
</dbReference>
<evidence type="ECO:0000259" key="8">
    <source>
        <dbReference type="PROSITE" id="PS50071"/>
    </source>
</evidence>
<dbReference type="Proteomes" id="UP000225706">
    <property type="component" value="Unassembled WGS sequence"/>
</dbReference>
<comment type="subcellular location">
    <subcellularLocation>
        <location evidence="1 5 6">Nucleus</location>
    </subcellularLocation>
</comment>
<dbReference type="GO" id="GO:0000981">
    <property type="term" value="F:DNA-binding transcription factor activity, RNA polymerase II-specific"/>
    <property type="evidence" value="ECO:0007669"/>
    <property type="project" value="InterPro"/>
</dbReference>
<gene>
    <name evidence="9" type="primary">rx2</name>
    <name evidence="9" type="ORF">AWC38_SpisGene5592</name>
</gene>
<feature type="domain" description="Homeobox" evidence="8">
    <location>
        <begin position="19"/>
        <end position="79"/>
    </location>
</feature>
<organism evidence="9 10">
    <name type="scientific">Stylophora pistillata</name>
    <name type="common">Smooth cauliflower coral</name>
    <dbReference type="NCBI Taxonomy" id="50429"/>
    <lineage>
        <taxon>Eukaryota</taxon>
        <taxon>Metazoa</taxon>
        <taxon>Cnidaria</taxon>
        <taxon>Anthozoa</taxon>
        <taxon>Hexacorallia</taxon>
        <taxon>Scleractinia</taxon>
        <taxon>Astrocoeniina</taxon>
        <taxon>Pocilloporidae</taxon>
        <taxon>Stylophora</taxon>
    </lineage>
</organism>
<evidence type="ECO:0000256" key="7">
    <source>
        <dbReference type="SAM" id="MobiDB-lite"/>
    </source>
</evidence>
<evidence type="ECO:0000256" key="2">
    <source>
        <dbReference type="ARBA" id="ARBA00023125"/>
    </source>
</evidence>
<comment type="caution">
    <text evidence="9">The sequence shown here is derived from an EMBL/GenBank/DDBJ whole genome shotgun (WGS) entry which is preliminary data.</text>
</comment>
<keyword evidence="3 5" id="KW-0371">Homeobox</keyword>